<accession>A0ABT8RCJ3</accession>
<comment type="caution">
    <text evidence="3">The sequence shown here is derived from an EMBL/GenBank/DDBJ whole genome shotgun (WGS) entry which is preliminary data.</text>
</comment>
<keyword evidence="1" id="KW-0812">Transmembrane</keyword>
<reference evidence="3" key="1">
    <citation type="submission" date="2023-07" db="EMBL/GenBank/DDBJ databases">
        <title>The genome sequence of Rhodocytophaga aerolata KACC 12507.</title>
        <authorList>
            <person name="Zhang X."/>
        </authorList>
    </citation>
    <scope>NUCLEOTIDE SEQUENCE</scope>
    <source>
        <strain evidence="3">KACC 12507</strain>
    </source>
</reference>
<gene>
    <name evidence="3" type="ORF">Q0590_21675</name>
</gene>
<organism evidence="3 4">
    <name type="scientific">Rhodocytophaga aerolata</name>
    <dbReference type="NCBI Taxonomy" id="455078"/>
    <lineage>
        <taxon>Bacteria</taxon>
        <taxon>Pseudomonadati</taxon>
        <taxon>Bacteroidota</taxon>
        <taxon>Cytophagia</taxon>
        <taxon>Cytophagales</taxon>
        <taxon>Rhodocytophagaceae</taxon>
        <taxon>Rhodocytophaga</taxon>
    </lineage>
</organism>
<keyword evidence="1" id="KW-0472">Membrane</keyword>
<evidence type="ECO:0000259" key="2">
    <source>
        <dbReference type="Pfam" id="PF00487"/>
    </source>
</evidence>
<protein>
    <submittedName>
        <fullName evidence="3">Acyl-CoA desaturase</fullName>
        <ecNumber evidence="3">1.14.19.-</ecNumber>
    </submittedName>
</protein>
<keyword evidence="3" id="KW-0560">Oxidoreductase</keyword>
<evidence type="ECO:0000313" key="4">
    <source>
        <dbReference type="Proteomes" id="UP001168528"/>
    </source>
</evidence>
<feature type="transmembrane region" description="Helical" evidence="1">
    <location>
        <begin position="38"/>
        <end position="59"/>
    </location>
</feature>
<feature type="transmembrane region" description="Helical" evidence="1">
    <location>
        <begin position="231"/>
        <end position="255"/>
    </location>
</feature>
<dbReference type="InterPro" id="IPR012171">
    <property type="entry name" value="Fatty_acid_desaturase"/>
</dbReference>
<feature type="transmembrane region" description="Helical" evidence="1">
    <location>
        <begin position="204"/>
        <end position="225"/>
    </location>
</feature>
<sequence>MSNKVRFIDTQKSEFFATVKKRVDTYFKENNLSKNANAAMWGKAIFFLGGTVILYSLIISNIFSPGVMLILAILLGMFAAFSAFNIGHDAIHGAFTSNPKTNKLLGHTFDILGANAYVWSITHNVVHHTFTNIPGHDEDIEVAPGLIRLSPEDKINKIQQYQHLYAFLLYGLASISWVFRKDYKKFFQKKIGNYDNSKHPKKEIFNLFFYKAVYYTLFIIIPLVVLDITWWQFLIGFVAMHLAEGLVLGLVFQLAHVVEGTDFPMPNESGNIEEAWAIHQMRTTANFARKSSLANFLCGGLNFQIEHHLFPRVCHIHYRTISDIVKATAEEFNLPYIENETFGGALVSHYKMLKKFGKEAIEQTSANKNVATA</sequence>
<dbReference type="InterPro" id="IPR005804">
    <property type="entry name" value="FA_desaturase_dom"/>
</dbReference>
<feature type="domain" description="Fatty acid desaturase" evidence="2">
    <location>
        <begin position="68"/>
        <end position="338"/>
    </location>
</feature>
<keyword evidence="4" id="KW-1185">Reference proteome</keyword>
<dbReference type="PIRSF" id="PIRSF015921">
    <property type="entry name" value="FA_sphinglp_des"/>
    <property type="match status" value="1"/>
</dbReference>
<feature type="transmembrane region" description="Helical" evidence="1">
    <location>
        <begin position="66"/>
        <end position="86"/>
    </location>
</feature>
<dbReference type="Proteomes" id="UP001168528">
    <property type="component" value="Unassembled WGS sequence"/>
</dbReference>
<dbReference type="EC" id="1.14.19.-" evidence="3"/>
<keyword evidence="1" id="KW-1133">Transmembrane helix</keyword>
<dbReference type="GO" id="GO:0016491">
    <property type="term" value="F:oxidoreductase activity"/>
    <property type="evidence" value="ECO:0007669"/>
    <property type="project" value="UniProtKB-KW"/>
</dbReference>
<name>A0ABT8RCJ3_9BACT</name>
<feature type="transmembrane region" description="Helical" evidence="1">
    <location>
        <begin position="164"/>
        <end position="183"/>
    </location>
</feature>
<evidence type="ECO:0000313" key="3">
    <source>
        <dbReference type="EMBL" id="MDO1448903.1"/>
    </source>
</evidence>
<proteinExistence type="predicted"/>
<dbReference type="PANTHER" id="PTHR19353">
    <property type="entry name" value="FATTY ACID DESATURASE 2"/>
    <property type="match status" value="1"/>
</dbReference>
<dbReference type="RefSeq" id="WP_302039702.1">
    <property type="nucleotide sequence ID" value="NZ_JAUKPO010000014.1"/>
</dbReference>
<dbReference type="CDD" id="cd03506">
    <property type="entry name" value="Delta6-FADS-like"/>
    <property type="match status" value="1"/>
</dbReference>
<dbReference type="PANTHER" id="PTHR19353:SF19">
    <property type="entry name" value="DELTA(5) FATTY ACID DESATURASE C-RELATED"/>
    <property type="match status" value="1"/>
</dbReference>
<evidence type="ECO:0000256" key="1">
    <source>
        <dbReference type="SAM" id="Phobius"/>
    </source>
</evidence>
<dbReference type="EMBL" id="JAUKPO010000014">
    <property type="protein sequence ID" value="MDO1448903.1"/>
    <property type="molecule type" value="Genomic_DNA"/>
</dbReference>
<dbReference type="Pfam" id="PF00487">
    <property type="entry name" value="FA_desaturase"/>
    <property type="match status" value="1"/>
</dbReference>